<comment type="similarity">
    <text evidence="3 11">Belongs to the D-isomer specific 2-hydroxyacid dehydrogenase family.</text>
</comment>
<dbReference type="PROSITE" id="PS00065">
    <property type="entry name" value="D_2_HYDROXYACID_DH_1"/>
    <property type="match status" value="1"/>
</dbReference>
<dbReference type="InterPro" id="IPR050857">
    <property type="entry name" value="D-2-hydroxyacid_DH"/>
</dbReference>
<evidence type="ECO:0000256" key="6">
    <source>
        <dbReference type="ARBA" id="ARBA00023002"/>
    </source>
</evidence>
<feature type="domain" description="ACT" evidence="12">
    <location>
        <begin position="458"/>
        <end position="531"/>
    </location>
</feature>
<evidence type="ECO:0000256" key="2">
    <source>
        <dbReference type="ARBA" id="ARBA00005216"/>
    </source>
</evidence>
<dbReference type="InterPro" id="IPR045865">
    <property type="entry name" value="ACT-like_dom_sf"/>
</dbReference>
<dbReference type="InterPro" id="IPR045626">
    <property type="entry name" value="PGDH_ASB_dom"/>
</dbReference>
<dbReference type="InterPro" id="IPR029009">
    <property type="entry name" value="ASB_dom_sf"/>
</dbReference>
<dbReference type="SUPFAM" id="SSF52283">
    <property type="entry name" value="Formate/glycerate dehydrogenase catalytic domain-like"/>
    <property type="match status" value="1"/>
</dbReference>
<dbReference type="Pfam" id="PF01842">
    <property type="entry name" value="ACT"/>
    <property type="match status" value="1"/>
</dbReference>
<evidence type="ECO:0000256" key="5">
    <source>
        <dbReference type="ARBA" id="ARBA00022605"/>
    </source>
</evidence>
<dbReference type="SUPFAM" id="SSF55021">
    <property type="entry name" value="ACT-like"/>
    <property type="match status" value="1"/>
</dbReference>
<dbReference type="InterPro" id="IPR006140">
    <property type="entry name" value="D-isomer_DH_NAD-bd"/>
</dbReference>
<evidence type="ECO:0000256" key="7">
    <source>
        <dbReference type="ARBA" id="ARBA00023027"/>
    </source>
</evidence>
<dbReference type="SUPFAM" id="SSF143548">
    <property type="entry name" value="Serine metabolism enzymes domain"/>
    <property type="match status" value="1"/>
</dbReference>
<comment type="function">
    <text evidence="1">Catalyzes the reversible oxidation of 3-phospho-D-glycerate to 3-phosphonooxypyruvate, the first step of the phosphorylated L-serine biosynthesis pathway. Also catalyzes the reversible oxidation of 2-hydroxyglutarate to 2-oxoglutarate.</text>
</comment>
<keyword evidence="8 11" id="KW-0718">Serine biosynthesis</keyword>
<keyword evidence="14" id="KW-1185">Reference proteome</keyword>
<dbReference type="Gene3D" id="3.40.50.720">
    <property type="entry name" value="NAD(P)-binding Rossmann-like Domain"/>
    <property type="match status" value="2"/>
</dbReference>
<dbReference type="NCBIfam" id="TIGR01327">
    <property type="entry name" value="PGDH"/>
    <property type="match status" value="1"/>
</dbReference>
<dbReference type="PANTHER" id="PTHR42789">
    <property type="entry name" value="D-ISOMER SPECIFIC 2-HYDROXYACID DEHYDROGENASE FAMILY PROTEIN (AFU_ORTHOLOGUE AFUA_6G10090)"/>
    <property type="match status" value="1"/>
</dbReference>
<dbReference type="CDD" id="cd12173">
    <property type="entry name" value="PGDH_4"/>
    <property type="match status" value="1"/>
</dbReference>
<keyword evidence="7 11" id="KW-0520">NAD</keyword>
<dbReference type="Proteomes" id="UP001204798">
    <property type="component" value="Unassembled WGS sequence"/>
</dbReference>
<dbReference type="PROSITE" id="PS00670">
    <property type="entry name" value="D_2_HYDROXYACID_DH_2"/>
    <property type="match status" value="1"/>
</dbReference>
<proteinExistence type="inferred from homology"/>
<evidence type="ECO:0000313" key="13">
    <source>
        <dbReference type="EMBL" id="MCS3918218.1"/>
    </source>
</evidence>
<dbReference type="InterPro" id="IPR002912">
    <property type="entry name" value="ACT_dom"/>
</dbReference>
<dbReference type="Pfam" id="PF02826">
    <property type="entry name" value="2-Hacid_dh_C"/>
    <property type="match status" value="1"/>
</dbReference>
<keyword evidence="5 11" id="KW-0028">Amino-acid biosynthesis</keyword>
<evidence type="ECO:0000313" key="14">
    <source>
        <dbReference type="Proteomes" id="UP001204798"/>
    </source>
</evidence>
<sequence length="542" mass="59226">MRYKVLVADPLEEVGINMLKEIAEVDVRTKLSEDELCQIVGDYDALIVRSGTKVTRKVIEHGVKLKVVGRAGVGVDNIDVEAATERGIFVVNAPSAITTATAEHTFALLLALVRKIPQAFASLRNGKWERTKFVGAQLQGKTMGIVGLGRIGTQVARYAKAFGMRVIGCDPFISQERARQLGIELRDLDDLLREADIVTLHVPLTKETRKMIDARAISLMKDGAILVNAARGGVVDEEALYEALVSGKLAGAALDVFEQEPPKEGSISFKLLQLDNVVATPHLGASAREAQEEAAVEVARQVMAVLRGDFPTTAVNIPAIPPDLLQLLRPFMDLSDRMGRFLSQLVRGRVEEVRLYYAGMLSEVETEPITRAFLKGLMEMRLPETVNLVNAPALARSRGIRVTDERSTQPTDYASLITASVRTHQEERSVSGTIFHGVGPRIIQINGYRVDVLPEGYAIVVEQIDRPGIIGRVGTLLGQHGINIAFMQVGRKEIGGRAVMVIMVDTPAPPELLEQIRQSHEAILDVHQVDFGPPLPMKAEQG</sequence>
<comment type="catalytic activity">
    <reaction evidence="10 11">
        <text>(2R)-3-phosphoglycerate + NAD(+) = 3-phosphooxypyruvate + NADH + H(+)</text>
        <dbReference type="Rhea" id="RHEA:12641"/>
        <dbReference type="ChEBI" id="CHEBI:15378"/>
        <dbReference type="ChEBI" id="CHEBI:18110"/>
        <dbReference type="ChEBI" id="CHEBI:57540"/>
        <dbReference type="ChEBI" id="CHEBI:57945"/>
        <dbReference type="ChEBI" id="CHEBI:58272"/>
        <dbReference type="EC" id="1.1.1.95"/>
    </reaction>
</comment>
<evidence type="ECO:0000256" key="8">
    <source>
        <dbReference type="ARBA" id="ARBA00023299"/>
    </source>
</evidence>
<dbReference type="InterPro" id="IPR029752">
    <property type="entry name" value="D-isomer_DH_CS1"/>
</dbReference>
<comment type="catalytic activity">
    <reaction evidence="9">
        <text>(R)-2-hydroxyglutarate + NAD(+) = 2-oxoglutarate + NADH + H(+)</text>
        <dbReference type="Rhea" id="RHEA:49612"/>
        <dbReference type="ChEBI" id="CHEBI:15378"/>
        <dbReference type="ChEBI" id="CHEBI:15801"/>
        <dbReference type="ChEBI" id="CHEBI:16810"/>
        <dbReference type="ChEBI" id="CHEBI:57540"/>
        <dbReference type="ChEBI" id="CHEBI:57945"/>
        <dbReference type="EC" id="1.1.1.399"/>
    </reaction>
</comment>
<dbReference type="Pfam" id="PF00389">
    <property type="entry name" value="2-Hacid_dh"/>
    <property type="match status" value="1"/>
</dbReference>
<evidence type="ECO:0000256" key="11">
    <source>
        <dbReference type="RuleBase" id="RU363003"/>
    </source>
</evidence>
<dbReference type="PROSITE" id="PS00671">
    <property type="entry name" value="D_2_HYDROXYACID_DH_3"/>
    <property type="match status" value="1"/>
</dbReference>
<dbReference type="PANTHER" id="PTHR42789:SF1">
    <property type="entry name" value="D-ISOMER SPECIFIC 2-HYDROXYACID DEHYDROGENASE FAMILY PROTEIN (AFU_ORTHOLOGUE AFUA_6G10090)"/>
    <property type="match status" value="1"/>
</dbReference>
<dbReference type="InterPro" id="IPR029753">
    <property type="entry name" value="D-isomer_DH_CS"/>
</dbReference>
<gene>
    <name evidence="13" type="ORF">M2350_000615</name>
</gene>
<reference evidence="13 14" key="1">
    <citation type="submission" date="2022-08" db="EMBL/GenBank/DDBJ databases">
        <title>Bacterial and archaeal communities from various locations to study Microbial Dark Matter (Phase II).</title>
        <authorList>
            <person name="Stepanauskas R."/>
        </authorList>
    </citation>
    <scope>NUCLEOTIDE SEQUENCE [LARGE SCALE GENOMIC DNA]</scope>
    <source>
        <strain evidence="13 14">PD1</strain>
    </source>
</reference>
<dbReference type="RefSeq" id="WP_018196221.1">
    <property type="nucleotide sequence ID" value="NZ_CP130454.1"/>
</dbReference>
<dbReference type="EC" id="1.1.1.95" evidence="11"/>
<evidence type="ECO:0000256" key="4">
    <source>
        <dbReference type="ARBA" id="ARBA00021582"/>
    </source>
</evidence>
<evidence type="ECO:0000256" key="9">
    <source>
        <dbReference type="ARBA" id="ARBA00048126"/>
    </source>
</evidence>
<comment type="pathway">
    <text evidence="2 11">Amino-acid biosynthesis; L-serine biosynthesis; L-serine from 3-phospho-D-glycerate: step 1/3.</text>
</comment>
<dbReference type="PROSITE" id="PS51671">
    <property type="entry name" value="ACT"/>
    <property type="match status" value="1"/>
</dbReference>
<dbReference type="CDD" id="cd04902">
    <property type="entry name" value="ACT_3PGDH-xct"/>
    <property type="match status" value="1"/>
</dbReference>
<dbReference type="InterPro" id="IPR006139">
    <property type="entry name" value="D-isomer_2_OHA_DH_cat_dom"/>
</dbReference>
<dbReference type="Pfam" id="PF19304">
    <property type="entry name" value="PGDH_inter"/>
    <property type="match status" value="1"/>
</dbReference>
<dbReference type="GO" id="GO:0004617">
    <property type="term" value="F:phosphoglycerate dehydrogenase activity"/>
    <property type="evidence" value="ECO:0007669"/>
    <property type="project" value="UniProtKB-EC"/>
</dbReference>
<comment type="caution">
    <text evidence="13">The sequence shown here is derived from an EMBL/GenBank/DDBJ whole genome shotgun (WGS) entry which is preliminary data.</text>
</comment>
<evidence type="ECO:0000256" key="3">
    <source>
        <dbReference type="ARBA" id="ARBA00005854"/>
    </source>
</evidence>
<dbReference type="Gene3D" id="3.30.70.260">
    <property type="match status" value="1"/>
</dbReference>
<keyword evidence="6 11" id="KW-0560">Oxidoreductase</keyword>
<protein>
    <recommendedName>
        <fullName evidence="4 11">D-3-phosphoglycerate dehydrogenase</fullName>
        <ecNumber evidence="11">1.1.1.95</ecNumber>
    </recommendedName>
</protein>
<dbReference type="InterPro" id="IPR036291">
    <property type="entry name" value="NAD(P)-bd_dom_sf"/>
</dbReference>
<dbReference type="EMBL" id="JANUCP010000001">
    <property type="protein sequence ID" value="MCS3918218.1"/>
    <property type="molecule type" value="Genomic_DNA"/>
</dbReference>
<dbReference type="InterPro" id="IPR006236">
    <property type="entry name" value="PGDH"/>
</dbReference>
<accession>A0ABT2EJS8</accession>
<dbReference type="SUPFAM" id="SSF51735">
    <property type="entry name" value="NAD(P)-binding Rossmann-fold domains"/>
    <property type="match status" value="1"/>
</dbReference>
<evidence type="ECO:0000259" key="12">
    <source>
        <dbReference type="PROSITE" id="PS51671"/>
    </source>
</evidence>
<evidence type="ECO:0000256" key="10">
    <source>
        <dbReference type="ARBA" id="ARBA00048731"/>
    </source>
</evidence>
<name>A0ABT2EJS8_9BACT</name>
<evidence type="ECO:0000256" key="1">
    <source>
        <dbReference type="ARBA" id="ARBA00003800"/>
    </source>
</evidence>
<organism evidence="13 14">
    <name type="scientific">Candidatus Fervidibacter sacchari</name>
    <dbReference type="NCBI Taxonomy" id="1448929"/>
    <lineage>
        <taxon>Bacteria</taxon>
        <taxon>Candidatus Fervidibacterota</taxon>
        <taxon>Candidatus Fervidibacter</taxon>
    </lineage>
</organism>
<dbReference type="Gene3D" id="3.30.1330.90">
    <property type="entry name" value="D-3-phosphoglycerate dehydrogenase, domain 3"/>
    <property type="match status" value="1"/>
</dbReference>